<organism evidence="2 3">
    <name type="scientific">Pholiota conissans</name>
    <dbReference type="NCBI Taxonomy" id="109636"/>
    <lineage>
        <taxon>Eukaryota</taxon>
        <taxon>Fungi</taxon>
        <taxon>Dikarya</taxon>
        <taxon>Basidiomycota</taxon>
        <taxon>Agaricomycotina</taxon>
        <taxon>Agaricomycetes</taxon>
        <taxon>Agaricomycetidae</taxon>
        <taxon>Agaricales</taxon>
        <taxon>Agaricineae</taxon>
        <taxon>Strophariaceae</taxon>
        <taxon>Pholiota</taxon>
    </lineage>
</organism>
<keyword evidence="3" id="KW-1185">Reference proteome</keyword>
<dbReference type="EMBL" id="MU155248">
    <property type="protein sequence ID" value="KAF9477876.1"/>
    <property type="molecule type" value="Genomic_DNA"/>
</dbReference>
<dbReference type="OrthoDB" id="2995069at2759"/>
<dbReference type="AlphaFoldDB" id="A0A9P6CS71"/>
<feature type="compositionally biased region" description="Basic and acidic residues" evidence="1">
    <location>
        <begin position="28"/>
        <end position="45"/>
    </location>
</feature>
<feature type="region of interest" description="Disordered" evidence="1">
    <location>
        <begin position="1"/>
        <end position="49"/>
    </location>
</feature>
<accession>A0A9P6CS71</accession>
<evidence type="ECO:0000313" key="2">
    <source>
        <dbReference type="EMBL" id="KAF9477876.1"/>
    </source>
</evidence>
<dbReference type="Proteomes" id="UP000807469">
    <property type="component" value="Unassembled WGS sequence"/>
</dbReference>
<sequence>MPATSAAVSLSSSSSVAGQQSPALKASSDYEERSSLHSMPGHDWDMQGFDDVQESNIIEYYPSSSPPETPGLSWDSRPTSAALSAPALKSVFDDWDDPFPTQTNPAIVVEEDGVQTVLIPADSPFFSPPSPYKPFGYAPFSTGLLAEKVPSSREPAMDDAAAITPILINKTLSTTATHLPSDQKINSKGLTLFVDATFLQPTFGSDAMLSSPIFSTPSLRVDNSSWAPKGFMSGPDVPLDCIYTAGDFSPIAEHWEGAWSPIVRGPFRSAPCV</sequence>
<feature type="compositionally biased region" description="Low complexity" evidence="1">
    <location>
        <begin position="1"/>
        <end position="23"/>
    </location>
</feature>
<comment type="caution">
    <text evidence="2">The sequence shown here is derived from an EMBL/GenBank/DDBJ whole genome shotgun (WGS) entry which is preliminary data.</text>
</comment>
<evidence type="ECO:0000313" key="3">
    <source>
        <dbReference type="Proteomes" id="UP000807469"/>
    </source>
</evidence>
<evidence type="ECO:0000256" key="1">
    <source>
        <dbReference type="SAM" id="MobiDB-lite"/>
    </source>
</evidence>
<proteinExistence type="predicted"/>
<name>A0A9P6CS71_9AGAR</name>
<gene>
    <name evidence="2" type="ORF">BDN70DRAFT_880646</name>
</gene>
<reference evidence="2" key="1">
    <citation type="submission" date="2020-11" db="EMBL/GenBank/DDBJ databases">
        <authorList>
            <consortium name="DOE Joint Genome Institute"/>
            <person name="Ahrendt S."/>
            <person name="Riley R."/>
            <person name="Andreopoulos W."/>
            <person name="Labutti K."/>
            <person name="Pangilinan J."/>
            <person name="Ruiz-Duenas F.J."/>
            <person name="Barrasa J.M."/>
            <person name="Sanchez-Garcia M."/>
            <person name="Camarero S."/>
            <person name="Miyauchi S."/>
            <person name="Serrano A."/>
            <person name="Linde D."/>
            <person name="Babiker R."/>
            <person name="Drula E."/>
            <person name="Ayuso-Fernandez I."/>
            <person name="Pacheco R."/>
            <person name="Padilla G."/>
            <person name="Ferreira P."/>
            <person name="Barriuso J."/>
            <person name="Kellner H."/>
            <person name="Castanera R."/>
            <person name="Alfaro M."/>
            <person name="Ramirez L."/>
            <person name="Pisabarro A.G."/>
            <person name="Kuo A."/>
            <person name="Tritt A."/>
            <person name="Lipzen A."/>
            <person name="He G."/>
            <person name="Yan M."/>
            <person name="Ng V."/>
            <person name="Cullen D."/>
            <person name="Martin F."/>
            <person name="Rosso M.-N."/>
            <person name="Henrissat B."/>
            <person name="Hibbett D."/>
            <person name="Martinez A.T."/>
            <person name="Grigoriev I.V."/>
        </authorList>
    </citation>
    <scope>NUCLEOTIDE SEQUENCE</scope>
    <source>
        <strain evidence="2">CIRM-BRFM 674</strain>
    </source>
</reference>
<protein>
    <submittedName>
        <fullName evidence="2">Uncharacterized protein</fullName>
    </submittedName>
</protein>